<evidence type="ECO:0000256" key="3">
    <source>
        <dbReference type="ARBA" id="ARBA00022857"/>
    </source>
</evidence>
<comment type="pathway">
    <text evidence="6">Porphyrin-containing compound metabolism.</text>
</comment>
<reference evidence="10" key="1">
    <citation type="submission" date="2020-05" db="EMBL/GenBank/DDBJ databases">
        <authorList>
            <person name="Zhu T."/>
            <person name="Keshari N."/>
            <person name="Lu X."/>
        </authorList>
    </citation>
    <scope>NUCLEOTIDE SEQUENCE</scope>
    <source>
        <strain evidence="10">NK1-12</strain>
    </source>
</reference>
<keyword evidence="3" id="KW-0521">NADP</keyword>
<feature type="domain" description="FAD/NAD(P)-binding" evidence="9">
    <location>
        <begin position="4"/>
        <end position="82"/>
    </location>
</feature>
<dbReference type="NCBIfam" id="TIGR02028">
    <property type="entry name" value="ChlP"/>
    <property type="match status" value="1"/>
</dbReference>
<dbReference type="InterPro" id="IPR036188">
    <property type="entry name" value="FAD/NAD-bd_sf"/>
</dbReference>
<keyword evidence="5" id="KW-0149">Chlorophyll biosynthesis</keyword>
<gene>
    <name evidence="10" type="primary">chlP</name>
    <name evidence="10" type="ORF">HJG54_09970</name>
</gene>
<dbReference type="InterPro" id="IPR011774">
    <property type="entry name" value="Geranylgeranyl_Rdtase_pln/cyn"/>
</dbReference>
<dbReference type="InterPro" id="IPR023753">
    <property type="entry name" value="FAD/NAD-binding_dom"/>
</dbReference>
<dbReference type="InterPro" id="IPR010253">
    <property type="entry name" value="BchP_ChlP_pln/prok"/>
</dbReference>
<dbReference type="AlphaFoldDB" id="A0AA96WDE9"/>
<dbReference type="Gene3D" id="3.50.50.60">
    <property type="entry name" value="FAD/NAD(P)-binding domain"/>
    <property type="match status" value="1"/>
</dbReference>
<dbReference type="InterPro" id="IPR011777">
    <property type="entry name" value="Geranylgeranyl_Rdtase_fam"/>
</dbReference>
<dbReference type="FunFam" id="3.50.50.60:FF:000083">
    <property type="entry name" value="Geranylgeranyl diphosphate reductase"/>
    <property type="match status" value="1"/>
</dbReference>
<name>A0AA96WDE9_9CYAN</name>
<keyword evidence="4" id="KW-0560">Oxidoreductase</keyword>
<dbReference type="GO" id="GO:0015995">
    <property type="term" value="P:chlorophyll biosynthetic process"/>
    <property type="evidence" value="ECO:0007669"/>
    <property type="project" value="UniProtKB-UniRule"/>
</dbReference>
<dbReference type="EMBL" id="CP053586">
    <property type="protein sequence ID" value="WNZ23149.1"/>
    <property type="molecule type" value="Genomic_DNA"/>
</dbReference>
<dbReference type="InterPro" id="IPR050407">
    <property type="entry name" value="Geranylgeranyl_reductase"/>
</dbReference>
<protein>
    <recommendedName>
        <fullName evidence="8">Geranylgeranyl reductase</fullName>
    </recommendedName>
</protein>
<evidence type="ECO:0000256" key="6">
    <source>
        <dbReference type="ARBA" id="ARBA00023444"/>
    </source>
</evidence>
<dbReference type="SUPFAM" id="SSF51905">
    <property type="entry name" value="FAD/NAD(P)-binding domain"/>
    <property type="match status" value="1"/>
</dbReference>
<evidence type="ECO:0000256" key="2">
    <source>
        <dbReference type="ARBA" id="ARBA00022531"/>
    </source>
</evidence>
<evidence type="ECO:0000256" key="8">
    <source>
        <dbReference type="NCBIfam" id="TIGR02028"/>
    </source>
</evidence>
<dbReference type="NCBIfam" id="TIGR02032">
    <property type="entry name" value="GG-red-SF"/>
    <property type="match status" value="1"/>
</dbReference>
<evidence type="ECO:0000256" key="1">
    <source>
        <dbReference type="ARBA" id="ARBA00006632"/>
    </source>
</evidence>
<dbReference type="PANTHER" id="PTHR42685:SF4">
    <property type="entry name" value="GERANYLGERANYL DIPHOSPHATE REDUCTASE, CHLOROPLASTIC"/>
    <property type="match status" value="1"/>
</dbReference>
<dbReference type="NCBIfam" id="TIGR02023">
    <property type="entry name" value="BchP-ChlP"/>
    <property type="match status" value="1"/>
</dbReference>
<dbReference type="GO" id="GO:0045550">
    <property type="term" value="F:geranylgeranyl reductase activity"/>
    <property type="evidence" value="ECO:0007669"/>
    <property type="project" value="UniProtKB-UniRule"/>
</dbReference>
<comment type="catalytic activity">
    <reaction evidence="7">
        <text>phytyl diphosphate + 3 NADP(+) = geranylgeranyl diphosphate + 3 NADPH + 3 H(+)</text>
        <dbReference type="Rhea" id="RHEA:26229"/>
        <dbReference type="ChEBI" id="CHEBI:15378"/>
        <dbReference type="ChEBI" id="CHEBI:57533"/>
        <dbReference type="ChEBI" id="CHEBI:57783"/>
        <dbReference type="ChEBI" id="CHEBI:58349"/>
        <dbReference type="ChEBI" id="CHEBI:75434"/>
        <dbReference type="EC" id="1.3.1.83"/>
    </reaction>
</comment>
<evidence type="ECO:0000259" key="9">
    <source>
        <dbReference type="Pfam" id="PF07992"/>
    </source>
</evidence>
<evidence type="ECO:0000256" key="4">
    <source>
        <dbReference type="ARBA" id="ARBA00023002"/>
    </source>
</evidence>
<dbReference type="GO" id="GO:0102067">
    <property type="term" value="F:geranylgeranyl diphosphate reductase activity"/>
    <property type="evidence" value="ECO:0007669"/>
    <property type="project" value="UniProtKB-EC"/>
</dbReference>
<proteinExistence type="inferred from homology"/>
<dbReference type="PRINTS" id="PR00420">
    <property type="entry name" value="RNGMNOXGNASE"/>
</dbReference>
<dbReference type="Pfam" id="PF07992">
    <property type="entry name" value="Pyr_redox_2"/>
    <property type="match status" value="1"/>
</dbReference>
<evidence type="ECO:0000313" key="10">
    <source>
        <dbReference type="EMBL" id="WNZ23149.1"/>
    </source>
</evidence>
<organism evidence="10">
    <name type="scientific">Leptolyngbya sp. NK1-12</name>
    <dbReference type="NCBI Taxonomy" id="2547451"/>
    <lineage>
        <taxon>Bacteria</taxon>
        <taxon>Bacillati</taxon>
        <taxon>Cyanobacteriota</taxon>
        <taxon>Cyanophyceae</taxon>
        <taxon>Leptolyngbyales</taxon>
        <taxon>Leptolyngbyaceae</taxon>
        <taxon>Leptolyngbya group</taxon>
        <taxon>Leptolyngbya</taxon>
    </lineage>
</organism>
<evidence type="ECO:0000256" key="5">
    <source>
        <dbReference type="ARBA" id="ARBA00023171"/>
    </source>
</evidence>
<comment type="similarity">
    <text evidence="1">Belongs to the geranylgeranyl reductase family. ChlP subfamily.</text>
</comment>
<dbReference type="GO" id="GO:0015979">
    <property type="term" value="P:photosynthesis"/>
    <property type="evidence" value="ECO:0007669"/>
    <property type="project" value="UniProtKB-KW"/>
</dbReference>
<keyword evidence="2" id="KW-0602">Photosynthesis</keyword>
<dbReference type="RefSeq" id="WP_036004272.1">
    <property type="nucleotide sequence ID" value="NZ_CP053586.1"/>
</dbReference>
<dbReference type="PANTHER" id="PTHR42685">
    <property type="entry name" value="GERANYLGERANYL DIPHOSPHATE REDUCTASE"/>
    <property type="match status" value="1"/>
</dbReference>
<accession>A0AA96WDE9</accession>
<evidence type="ECO:0000256" key="7">
    <source>
        <dbReference type="ARBA" id="ARBA00047837"/>
    </source>
</evidence>
<sequence>MTLRVAVVGSGPAGSSAAETLAKAGIETYLFERKLDNAKPCGGAIPLCMVGEFDIPPEIIDRRVRKMKMISPSNIEVNIGQTLKEDEYIGMCRREVLDGFLRDRAAKLGAKLINGTVHALDLPSNNTGAYTIHYADHSDGSVEGVARTLQVDLVIGADGANSRVAKAIDAGDYNYAIAFQERIRLPDDKMAYYEELAEMYVGDDVSTDFYAWVFPKYDHVAVGTGTMKVNKADIKKLQAGIRARAAHRLEGGKIIKVEAHPIPEHPRPRRVVGRVALVGDAAGYVTKSSGEGIYFAAKSGRMCAETIVELSQNGQRIPSEDDLKVYLKRWDKKYGMTYKVLDLLQTVFYRSDATREAFVEMCADIDVQRLTFDSYLYKTVVPANPLVQLKITAKTIGSLLRGNALAP</sequence>